<dbReference type="EMBL" id="CP038462">
    <property type="protein sequence ID" value="QCC78145.1"/>
    <property type="molecule type" value="Genomic_DNA"/>
</dbReference>
<evidence type="ECO:0000256" key="2">
    <source>
        <dbReference type="ARBA" id="ARBA00023143"/>
    </source>
</evidence>
<reference evidence="6" key="2">
    <citation type="journal article" date="2014" name="Int. J. Syst. Evol. Microbiol.">
        <title>Complete genome of a new Firmicutes species belonging to the dominant human colonic microbiota ('Ruminococcus bicirculans') reveals two chromosomes and a selective capacity to utilize plant glucans.</title>
        <authorList>
            <consortium name="NISC Comparative Sequencing Program"/>
            <person name="Wegmann U."/>
            <person name="Louis P."/>
            <person name="Goesmann A."/>
            <person name="Henrissat B."/>
            <person name="Duncan S.H."/>
            <person name="Flint H.J."/>
        </authorList>
    </citation>
    <scope>NUCLEOTIDE SEQUENCE</scope>
    <source>
        <strain evidence="6">CCM 7403</strain>
    </source>
</reference>
<evidence type="ECO:0000259" key="4">
    <source>
        <dbReference type="Pfam" id="PF00669"/>
    </source>
</evidence>
<dbReference type="Pfam" id="PF00700">
    <property type="entry name" value="Flagellin_C"/>
    <property type="match status" value="1"/>
</dbReference>
<gene>
    <name evidence="6" type="primary">flgL</name>
    <name evidence="7" type="ORF">E2C04_14865</name>
    <name evidence="6" type="ORF">GCM10007231_20870</name>
</gene>
<reference evidence="7 8" key="1">
    <citation type="journal article" date="2008" name="Int. J. Syst. Evol. Microbiol.">
        <title>Nocardioides daphniae sp. nov., isolated from Daphnia cucullata (Crustacea: Cladocera).</title>
        <authorList>
            <person name="Toth E.M."/>
            <person name="Keki Z."/>
            <person name="Homonnay Z.G."/>
            <person name="Borsodi A.K."/>
            <person name="Marialigeti K."/>
            <person name="Schumann P."/>
        </authorList>
    </citation>
    <scope>NUCLEOTIDE SEQUENCE [LARGE SCALE GENOMIC DNA]</scope>
    <source>
        <strain evidence="7 8">JCM 16608</strain>
    </source>
</reference>
<dbReference type="KEGG" id="ndp:E2C04_14865"/>
<dbReference type="EMBL" id="BMCK01000003">
    <property type="protein sequence ID" value="GGD21491.1"/>
    <property type="molecule type" value="Genomic_DNA"/>
</dbReference>
<feature type="domain" description="Flagellin N-terminal" evidence="4">
    <location>
        <begin position="9"/>
        <end position="125"/>
    </location>
</feature>
<comment type="function">
    <text evidence="3">Flagellin is the subunit protein which polymerizes to form the filaments of bacterial flagella.</text>
</comment>
<dbReference type="PANTHER" id="PTHR42792">
    <property type="entry name" value="FLAGELLIN"/>
    <property type="match status" value="1"/>
</dbReference>
<dbReference type="OrthoDB" id="9758307at2"/>
<keyword evidence="3" id="KW-0964">Secreted</keyword>
<comment type="subcellular location">
    <subcellularLocation>
        <location evidence="3">Secreted</location>
    </subcellularLocation>
    <subcellularLocation>
        <location evidence="3">Bacterial flagellum</location>
    </subcellularLocation>
</comment>
<keyword evidence="7" id="KW-0966">Cell projection</keyword>
<proteinExistence type="inferred from homology"/>
<dbReference type="PANTHER" id="PTHR42792:SF1">
    <property type="entry name" value="FLAGELLAR HOOK-ASSOCIATED PROTEIN 3"/>
    <property type="match status" value="1"/>
</dbReference>
<evidence type="ECO:0000256" key="1">
    <source>
        <dbReference type="ARBA" id="ARBA00005709"/>
    </source>
</evidence>
<comment type="similarity">
    <text evidence="1 3">Belongs to the bacterial flagellin family.</text>
</comment>
<dbReference type="GO" id="GO:0009288">
    <property type="term" value="C:bacterial-type flagellum"/>
    <property type="evidence" value="ECO:0007669"/>
    <property type="project" value="InterPro"/>
</dbReference>
<dbReference type="Proteomes" id="UP000630594">
    <property type="component" value="Unassembled WGS sequence"/>
</dbReference>
<keyword evidence="7" id="KW-0969">Cilium</keyword>
<dbReference type="Proteomes" id="UP000297025">
    <property type="component" value="Chromosome"/>
</dbReference>
<dbReference type="InterPro" id="IPR001492">
    <property type="entry name" value="Flagellin"/>
</dbReference>
<protein>
    <recommendedName>
        <fullName evidence="3">Flagellin</fullName>
    </recommendedName>
</protein>
<feature type="domain" description="Flagellin C-terminal" evidence="5">
    <location>
        <begin position="216"/>
        <end position="296"/>
    </location>
</feature>
<accession>A0A4P7UFF3</accession>
<dbReference type="AlphaFoldDB" id="A0A4P7UFF3"/>
<keyword evidence="2 3" id="KW-0975">Bacterial flagellum</keyword>
<evidence type="ECO:0000313" key="7">
    <source>
        <dbReference type="EMBL" id="QCC78145.1"/>
    </source>
</evidence>
<reference evidence="7" key="4">
    <citation type="submission" date="2019-03" db="EMBL/GenBank/DDBJ databases">
        <authorList>
            <person name="Huang Y."/>
        </authorList>
    </citation>
    <scope>NUCLEOTIDE SEQUENCE</scope>
    <source>
        <strain evidence="7">JCM 16608</strain>
    </source>
</reference>
<keyword evidence="7" id="KW-0282">Flagellum</keyword>
<evidence type="ECO:0000259" key="5">
    <source>
        <dbReference type="Pfam" id="PF00700"/>
    </source>
</evidence>
<reference evidence="9" key="3">
    <citation type="journal article" date="2019" name="Int. J. Syst. Evol. Microbiol.">
        <title>The Global Catalogue of Microorganisms (GCM) 10K type strain sequencing project: providing services to taxonomists for standard genome sequencing and annotation.</title>
        <authorList>
            <consortium name="The Broad Institute Genomics Platform"/>
            <consortium name="The Broad Institute Genome Sequencing Center for Infectious Disease"/>
            <person name="Wu L."/>
            <person name="Ma J."/>
        </authorList>
    </citation>
    <scope>NUCLEOTIDE SEQUENCE [LARGE SCALE GENOMIC DNA]</scope>
    <source>
        <strain evidence="9">CCM 7403</strain>
    </source>
</reference>
<evidence type="ECO:0000256" key="3">
    <source>
        <dbReference type="RuleBase" id="RU362073"/>
    </source>
</evidence>
<dbReference type="Gene3D" id="1.20.1330.10">
    <property type="entry name" value="f41 fragment of flagellin, N-terminal domain"/>
    <property type="match status" value="1"/>
</dbReference>
<dbReference type="GO" id="GO:0005198">
    <property type="term" value="F:structural molecule activity"/>
    <property type="evidence" value="ECO:0007669"/>
    <property type="project" value="InterPro"/>
</dbReference>
<name>A0A4P7UFF3_9ACTN</name>
<dbReference type="SUPFAM" id="SSF64518">
    <property type="entry name" value="Phase 1 flagellin"/>
    <property type="match status" value="1"/>
</dbReference>
<dbReference type="InterPro" id="IPR046358">
    <property type="entry name" value="Flagellin_C"/>
</dbReference>
<organism evidence="7 8">
    <name type="scientific">Nocardioides daphniae</name>
    <dbReference type="NCBI Taxonomy" id="402297"/>
    <lineage>
        <taxon>Bacteria</taxon>
        <taxon>Bacillati</taxon>
        <taxon>Actinomycetota</taxon>
        <taxon>Actinomycetes</taxon>
        <taxon>Propionibacteriales</taxon>
        <taxon>Nocardioidaceae</taxon>
        <taxon>Nocardioides</taxon>
    </lineage>
</organism>
<reference evidence="6" key="5">
    <citation type="submission" date="2024-05" db="EMBL/GenBank/DDBJ databases">
        <authorList>
            <person name="Sun Q."/>
            <person name="Sedlacek I."/>
        </authorList>
    </citation>
    <scope>NUCLEOTIDE SEQUENCE</scope>
    <source>
        <strain evidence="6">CCM 7403</strain>
    </source>
</reference>
<evidence type="ECO:0000313" key="9">
    <source>
        <dbReference type="Proteomes" id="UP000630594"/>
    </source>
</evidence>
<sequence length="297" mass="31652">MSIQRVTQSMMSQRSLEGLQLSLGRLARSQEQLSTGRVLNRPSDSPTDTTAAMRLRSSLADAKQYVRNAEDGQGWLGQVDTALQSMVNETRRARELVLQGANQGAMSVAAREALAIEVEQLRESLIGQANAKYLERPVFGGVTAGSVAFDADGAYVGTDAGEVLRTVGDGVSVRVDMDARQAFGPDGANLFDDLDAAVNALRSGDPAELSASLDRLAEAGNRMTGALAEIGGRTNRLEAALLRAQDGELSMTSSLSEIENVDLPRAMVDLQLQEVAYQAALGATARVLQPSLLDFLR</sequence>
<dbReference type="Pfam" id="PF00669">
    <property type="entry name" value="Flagellin_N"/>
    <property type="match status" value="1"/>
</dbReference>
<dbReference type="InterPro" id="IPR001029">
    <property type="entry name" value="Flagellin_N"/>
</dbReference>
<evidence type="ECO:0000313" key="8">
    <source>
        <dbReference type="Proteomes" id="UP000297025"/>
    </source>
</evidence>
<evidence type="ECO:0000313" key="6">
    <source>
        <dbReference type="EMBL" id="GGD21491.1"/>
    </source>
</evidence>
<dbReference type="RefSeq" id="WP_135833183.1">
    <property type="nucleotide sequence ID" value="NZ_BMCK01000003.1"/>
</dbReference>
<keyword evidence="9" id="KW-1185">Reference proteome</keyword>